<dbReference type="OrthoDB" id="69022at2"/>
<proteinExistence type="predicted"/>
<dbReference type="EMBL" id="PYSV01000027">
    <property type="protein sequence ID" value="PTA66519.1"/>
    <property type="molecule type" value="Genomic_DNA"/>
</dbReference>
<sequence>MEEAAPHTVITREEIAGVEFDWFAADAQGHLAQLLAAGDDTVPDAALRSEEWLEATHVWLDTRPEREDTHAPAGGFDEHLSAPQRRGAFVYDRVPGQPGMYRLVAAPRTPLTVADLPGHLQGYLASLTLDVPFGAERLFIGPDGRAQVLQEPSST</sequence>
<reference evidence="1 2" key="1">
    <citation type="submission" date="2018-03" db="EMBL/GenBank/DDBJ databases">
        <title>Draft genome of Deinococcus sp. OD32.</title>
        <authorList>
            <person name="Wang X.-P."/>
            <person name="Du Z.-J."/>
        </authorList>
    </citation>
    <scope>NUCLEOTIDE SEQUENCE [LARGE SCALE GENOMIC DNA]</scope>
    <source>
        <strain evidence="1 2">OD32</strain>
    </source>
</reference>
<evidence type="ECO:0000313" key="1">
    <source>
        <dbReference type="EMBL" id="PTA66519.1"/>
    </source>
</evidence>
<keyword evidence="2" id="KW-1185">Reference proteome</keyword>
<gene>
    <name evidence="1" type="ORF">C8263_17385</name>
</gene>
<dbReference type="AlphaFoldDB" id="A0A2T3W3V4"/>
<dbReference type="RefSeq" id="WP_107139405.1">
    <property type="nucleotide sequence ID" value="NZ_PYSV01000027.1"/>
</dbReference>
<evidence type="ECO:0000313" key="2">
    <source>
        <dbReference type="Proteomes" id="UP000240317"/>
    </source>
</evidence>
<comment type="caution">
    <text evidence="1">The sequence shown here is derived from an EMBL/GenBank/DDBJ whole genome shotgun (WGS) entry which is preliminary data.</text>
</comment>
<name>A0A2T3W3V4_9DEIO</name>
<accession>A0A2T3W3V4</accession>
<dbReference type="Proteomes" id="UP000240317">
    <property type="component" value="Unassembled WGS sequence"/>
</dbReference>
<protein>
    <submittedName>
        <fullName evidence="1">Uncharacterized protein</fullName>
    </submittedName>
</protein>
<organism evidence="1 2">
    <name type="scientific">Deinococcus arcticus</name>
    <dbReference type="NCBI Taxonomy" id="2136176"/>
    <lineage>
        <taxon>Bacteria</taxon>
        <taxon>Thermotogati</taxon>
        <taxon>Deinococcota</taxon>
        <taxon>Deinococci</taxon>
        <taxon>Deinococcales</taxon>
        <taxon>Deinococcaceae</taxon>
        <taxon>Deinococcus</taxon>
    </lineage>
</organism>